<dbReference type="PATRIC" id="fig|558151.6.peg.893"/>
<evidence type="ECO:0000313" key="3">
    <source>
        <dbReference type="Proteomes" id="UP000036261"/>
    </source>
</evidence>
<feature type="signal peptide" evidence="1">
    <location>
        <begin position="1"/>
        <end position="19"/>
    </location>
</feature>
<dbReference type="AlphaFoldDB" id="A0A0J7LCT7"/>
<name>A0A0J7LCT7_9FLAO</name>
<protein>
    <submittedName>
        <fullName evidence="2">Uncharacterized protein</fullName>
    </submittedName>
</protein>
<organism evidence="2 3">
    <name type="scientific">Chryseobacterium angstadtii</name>
    <dbReference type="NCBI Taxonomy" id="558151"/>
    <lineage>
        <taxon>Bacteria</taxon>
        <taxon>Pseudomonadati</taxon>
        <taxon>Bacteroidota</taxon>
        <taxon>Flavobacteriia</taxon>
        <taxon>Flavobacteriales</taxon>
        <taxon>Weeksellaceae</taxon>
        <taxon>Chryseobacterium group</taxon>
        <taxon>Chryseobacterium</taxon>
    </lineage>
</organism>
<reference evidence="2 3" key="1">
    <citation type="journal article" date="2013" name="Int. J. Syst. Evol. Microbiol.">
        <title>Chryseobacterium angstadtii sp. nov., isolated from a newt tank.</title>
        <authorList>
            <person name="Kirk K.E."/>
            <person name="Hoffman J.A."/>
            <person name="Smith K.A."/>
            <person name="Strahan B.L."/>
            <person name="Failor K.C."/>
            <person name="Krebs J.E."/>
            <person name="Gale A.N."/>
            <person name="Do T.D."/>
            <person name="Sontag T.C."/>
            <person name="Batties A.M."/>
            <person name="Mistiszyn K."/>
            <person name="Newman J.D."/>
        </authorList>
    </citation>
    <scope>NUCLEOTIDE SEQUENCE [LARGE SCALE GENOMIC DNA]</scope>
    <source>
        <strain evidence="2 3">KM</strain>
    </source>
</reference>
<feature type="chain" id="PRO_5005291064" evidence="1">
    <location>
        <begin position="20"/>
        <end position="242"/>
    </location>
</feature>
<accession>A0A0J7LCT7</accession>
<dbReference type="OrthoDB" id="1240046at2"/>
<evidence type="ECO:0000256" key="1">
    <source>
        <dbReference type="SAM" id="SignalP"/>
    </source>
</evidence>
<sequence length="242" mass="26215">MKKKIILILSIILSGSVYSQVGINTPNPQGVLHVDAAKDNPSTGTPTTAQQLNDFVVTSSGNVGIGTNTPSEKIDIQGNIRVRSALDGSNVTNFPNAVVMRTDGTLGYTKASNISLQSFQLIIPVHNTFVADFNNHTNTAYDSDNWWVIQKTSFVPVSNRSPARMTITYEYQGAPFSDTSKIFPTMTAGNNSGYSDLFAVSFVSLQNVSGKTRLTVSISRVDNFVSEWGASFLLNVFFAIKS</sequence>
<dbReference type="EMBL" id="LFND01000001">
    <property type="protein sequence ID" value="KMQ66730.1"/>
    <property type="molecule type" value="Genomic_DNA"/>
</dbReference>
<comment type="caution">
    <text evidence="2">The sequence shown here is derived from an EMBL/GenBank/DDBJ whole genome shotgun (WGS) entry which is preliminary data.</text>
</comment>
<dbReference type="RefSeq" id="WP_048505337.1">
    <property type="nucleotide sequence ID" value="NZ_LFND01000001.1"/>
</dbReference>
<dbReference type="Proteomes" id="UP000036261">
    <property type="component" value="Unassembled WGS sequence"/>
</dbReference>
<keyword evidence="1" id="KW-0732">Signal</keyword>
<proteinExistence type="predicted"/>
<keyword evidence="3" id="KW-1185">Reference proteome</keyword>
<gene>
    <name evidence="2" type="ORF">ACM46_04270</name>
</gene>
<evidence type="ECO:0000313" key="2">
    <source>
        <dbReference type="EMBL" id="KMQ66730.1"/>
    </source>
</evidence>